<keyword evidence="1" id="KW-0472">Membrane</keyword>
<feature type="transmembrane region" description="Helical" evidence="1">
    <location>
        <begin position="137"/>
        <end position="158"/>
    </location>
</feature>
<dbReference type="Proteomes" id="UP000285301">
    <property type="component" value="Unassembled WGS sequence"/>
</dbReference>
<feature type="domain" description="Cationic amino acid transporter C-terminal" evidence="2">
    <location>
        <begin position="171"/>
        <end position="219"/>
    </location>
</feature>
<dbReference type="PANTHER" id="PTHR43243">
    <property type="entry name" value="INNER MEMBRANE TRANSPORTER YGJI-RELATED"/>
    <property type="match status" value="1"/>
</dbReference>
<evidence type="ECO:0000313" key="4">
    <source>
        <dbReference type="Proteomes" id="UP000285301"/>
    </source>
</evidence>
<dbReference type="STRING" id="1965070.A0A3S3P7S8"/>
<dbReference type="PANTHER" id="PTHR43243:SF105">
    <property type="entry name" value="CATIONIC AMINO ACID TRANSPORTER C-TERMINAL DOMAIN-CONTAINING PROTEIN"/>
    <property type="match status" value="1"/>
</dbReference>
<organism evidence="3 4">
    <name type="scientific">Dinothrombium tinctorium</name>
    <dbReference type="NCBI Taxonomy" id="1965070"/>
    <lineage>
        <taxon>Eukaryota</taxon>
        <taxon>Metazoa</taxon>
        <taxon>Ecdysozoa</taxon>
        <taxon>Arthropoda</taxon>
        <taxon>Chelicerata</taxon>
        <taxon>Arachnida</taxon>
        <taxon>Acari</taxon>
        <taxon>Acariformes</taxon>
        <taxon>Trombidiformes</taxon>
        <taxon>Prostigmata</taxon>
        <taxon>Anystina</taxon>
        <taxon>Parasitengona</taxon>
        <taxon>Trombidioidea</taxon>
        <taxon>Trombidiidae</taxon>
        <taxon>Dinothrombium</taxon>
    </lineage>
</organism>
<evidence type="ECO:0000256" key="1">
    <source>
        <dbReference type="SAM" id="Phobius"/>
    </source>
</evidence>
<dbReference type="AlphaFoldDB" id="A0A3S3P7S8"/>
<dbReference type="EMBL" id="NCKU01007052">
    <property type="protein sequence ID" value="RWS02926.1"/>
    <property type="molecule type" value="Genomic_DNA"/>
</dbReference>
<feature type="transmembrane region" description="Helical" evidence="1">
    <location>
        <begin position="170"/>
        <end position="190"/>
    </location>
</feature>
<dbReference type="GO" id="GO:0015189">
    <property type="term" value="F:L-lysine transmembrane transporter activity"/>
    <property type="evidence" value="ECO:0007669"/>
    <property type="project" value="TreeGrafter"/>
</dbReference>
<comment type="caution">
    <text evidence="3">The sequence shown here is derived from an EMBL/GenBank/DDBJ whole genome shotgun (WGS) entry which is preliminary data.</text>
</comment>
<dbReference type="Gene3D" id="1.20.1740.10">
    <property type="entry name" value="Amino acid/polyamine transporter I"/>
    <property type="match status" value="1"/>
</dbReference>
<feature type="transmembrane region" description="Helical" evidence="1">
    <location>
        <begin position="196"/>
        <end position="217"/>
    </location>
</feature>
<dbReference type="OrthoDB" id="6511355at2759"/>
<feature type="non-terminal residue" evidence="3">
    <location>
        <position position="1"/>
    </location>
</feature>
<dbReference type="GO" id="GO:0000064">
    <property type="term" value="F:L-ornithine transmembrane transporter activity"/>
    <property type="evidence" value="ECO:0007669"/>
    <property type="project" value="TreeGrafter"/>
</dbReference>
<protein>
    <submittedName>
        <fullName evidence="3">High affinity cationic amino acid transporter 1-like protein</fullName>
    </submittedName>
</protein>
<keyword evidence="1" id="KW-0812">Transmembrane</keyword>
<sequence>ELISSESSINDLRTISFSPKRITRSISDCYLNHRFKNCDFKRCDCSYCYGGSAEKNIAICKNYGTVKQPCVVSVEYVNDSYITSISNLNEGSDKRQTPTKQTAKCVAGYLTIMVSIMILMGLFTIHIPRLFPHGNEWWMELIAGAMFIVILTFVILIVKKPRHKASTRNSIPCVPFLPICAIWMDIHLIICLPYSSWLAALVWALLGIFIYMSYGVWHSHEGVHISECEDLHGLGLNSCDEDDEIVTCMEEGTDGSTL</sequence>
<evidence type="ECO:0000313" key="3">
    <source>
        <dbReference type="EMBL" id="RWS02926.1"/>
    </source>
</evidence>
<proteinExistence type="predicted"/>
<evidence type="ECO:0000259" key="2">
    <source>
        <dbReference type="Pfam" id="PF13906"/>
    </source>
</evidence>
<dbReference type="GO" id="GO:0061459">
    <property type="term" value="F:L-arginine transmembrane transporter activity"/>
    <property type="evidence" value="ECO:0007669"/>
    <property type="project" value="TreeGrafter"/>
</dbReference>
<dbReference type="GO" id="GO:0005886">
    <property type="term" value="C:plasma membrane"/>
    <property type="evidence" value="ECO:0007669"/>
    <property type="project" value="TreeGrafter"/>
</dbReference>
<accession>A0A3S3P7S8</accession>
<reference evidence="3 4" key="1">
    <citation type="journal article" date="2018" name="Gigascience">
        <title>Genomes of trombidid mites reveal novel predicted allergens and laterally-transferred genes associated with secondary metabolism.</title>
        <authorList>
            <person name="Dong X."/>
            <person name="Chaisiri K."/>
            <person name="Xia D."/>
            <person name="Armstrong S.D."/>
            <person name="Fang Y."/>
            <person name="Donnelly M.J."/>
            <person name="Kadowaki T."/>
            <person name="McGarry J.W."/>
            <person name="Darby A.C."/>
            <person name="Makepeace B.L."/>
        </authorList>
    </citation>
    <scope>NUCLEOTIDE SEQUENCE [LARGE SCALE GENOMIC DNA]</scope>
    <source>
        <strain evidence="3">UoL-WK</strain>
    </source>
</reference>
<keyword evidence="4" id="KW-1185">Reference proteome</keyword>
<feature type="non-terminal residue" evidence="3">
    <location>
        <position position="258"/>
    </location>
</feature>
<gene>
    <name evidence="3" type="ORF">B4U79_03664</name>
</gene>
<dbReference type="GO" id="GO:0097638">
    <property type="term" value="P:L-arginine import across plasma membrane"/>
    <property type="evidence" value="ECO:0007669"/>
    <property type="project" value="TreeGrafter"/>
</dbReference>
<name>A0A3S3P7S8_9ACAR</name>
<dbReference type="Pfam" id="PF13906">
    <property type="entry name" value="AA_permease_C"/>
    <property type="match status" value="1"/>
</dbReference>
<dbReference type="InterPro" id="IPR029485">
    <property type="entry name" value="CAT_C"/>
</dbReference>
<keyword evidence="1" id="KW-1133">Transmembrane helix</keyword>
<feature type="transmembrane region" description="Helical" evidence="1">
    <location>
        <begin position="105"/>
        <end position="125"/>
    </location>
</feature>